<dbReference type="EMBL" id="MU005577">
    <property type="protein sequence ID" value="KAF2686182.1"/>
    <property type="molecule type" value="Genomic_DNA"/>
</dbReference>
<evidence type="ECO:0000313" key="2">
    <source>
        <dbReference type="Proteomes" id="UP000799291"/>
    </source>
</evidence>
<sequence>MPLSREQRDVILSHSNILLTKRDFPKTICPSEVARAFSKGELEALNAPDWRSTMDHVRQVVWELRDAGEVEVLQKGEVISVERLEDVKGPIRVRRKA</sequence>
<evidence type="ECO:0008006" key="3">
    <source>
        <dbReference type="Google" id="ProtNLM"/>
    </source>
</evidence>
<dbReference type="Pfam" id="PF11625">
    <property type="entry name" value="DUF3253"/>
    <property type="match status" value="1"/>
</dbReference>
<dbReference type="Proteomes" id="UP000799291">
    <property type="component" value="Unassembled WGS sequence"/>
</dbReference>
<reference evidence="1" key="1">
    <citation type="journal article" date="2020" name="Stud. Mycol.">
        <title>101 Dothideomycetes genomes: a test case for predicting lifestyles and emergence of pathogens.</title>
        <authorList>
            <person name="Haridas S."/>
            <person name="Albert R."/>
            <person name="Binder M."/>
            <person name="Bloem J."/>
            <person name="Labutti K."/>
            <person name="Salamov A."/>
            <person name="Andreopoulos B."/>
            <person name="Baker S."/>
            <person name="Barry K."/>
            <person name="Bills G."/>
            <person name="Bluhm B."/>
            <person name="Cannon C."/>
            <person name="Castanera R."/>
            <person name="Culley D."/>
            <person name="Daum C."/>
            <person name="Ezra D."/>
            <person name="Gonzalez J."/>
            <person name="Henrissat B."/>
            <person name="Kuo A."/>
            <person name="Liang C."/>
            <person name="Lipzen A."/>
            <person name="Lutzoni F."/>
            <person name="Magnuson J."/>
            <person name="Mondo S."/>
            <person name="Nolan M."/>
            <person name="Ohm R."/>
            <person name="Pangilinan J."/>
            <person name="Park H.-J."/>
            <person name="Ramirez L."/>
            <person name="Alfaro M."/>
            <person name="Sun H."/>
            <person name="Tritt A."/>
            <person name="Yoshinaga Y."/>
            <person name="Zwiers L.-H."/>
            <person name="Turgeon B."/>
            <person name="Goodwin S."/>
            <person name="Spatafora J."/>
            <person name="Crous P."/>
            <person name="Grigoriev I."/>
        </authorList>
    </citation>
    <scope>NUCLEOTIDE SEQUENCE</scope>
    <source>
        <strain evidence="1">CBS 122367</strain>
    </source>
</reference>
<proteinExistence type="predicted"/>
<organism evidence="1 2">
    <name type="scientific">Lentithecium fluviatile CBS 122367</name>
    <dbReference type="NCBI Taxonomy" id="1168545"/>
    <lineage>
        <taxon>Eukaryota</taxon>
        <taxon>Fungi</taxon>
        <taxon>Dikarya</taxon>
        <taxon>Ascomycota</taxon>
        <taxon>Pezizomycotina</taxon>
        <taxon>Dothideomycetes</taxon>
        <taxon>Pleosporomycetidae</taxon>
        <taxon>Pleosporales</taxon>
        <taxon>Massarineae</taxon>
        <taxon>Lentitheciaceae</taxon>
        <taxon>Lentithecium</taxon>
    </lineage>
</organism>
<gene>
    <name evidence="1" type="ORF">K458DRAFT_299150</name>
</gene>
<dbReference type="InterPro" id="IPR036390">
    <property type="entry name" value="WH_DNA-bd_sf"/>
</dbReference>
<evidence type="ECO:0000313" key="1">
    <source>
        <dbReference type="EMBL" id="KAF2686182.1"/>
    </source>
</evidence>
<accession>A0A6G1J6N9</accession>
<dbReference type="SUPFAM" id="SSF46785">
    <property type="entry name" value="Winged helix' DNA-binding domain"/>
    <property type="match status" value="1"/>
</dbReference>
<keyword evidence="2" id="KW-1185">Reference proteome</keyword>
<dbReference type="Gene3D" id="1.10.10.10">
    <property type="entry name" value="Winged helix-like DNA-binding domain superfamily/Winged helix DNA-binding domain"/>
    <property type="match status" value="1"/>
</dbReference>
<name>A0A6G1J6N9_9PLEO</name>
<protein>
    <recommendedName>
        <fullName evidence="3">DUF3253 domain-containing protein</fullName>
    </recommendedName>
</protein>
<dbReference type="OrthoDB" id="2563170at2759"/>
<dbReference type="InterPro" id="IPR036388">
    <property type="entry name" value="WH-like_DNA-bd_sf"/>
</dbReference>
<dbReference type="AlphaFoldDB" id="A0A6G1J6N9"/>
<dbReference type="InterPro" id="IPR021660">
    <property type="entry name" value="DUF3253"/>
</dbReference>